<feature type="domain" description="RSE1/DDB1/CPSF1 second beta-propeller" evidence="7">
    <location>
        <begin position="523"/>
        <end position="850"/>
    </location>
</feature>
<reference evidence="8" key="1">
    <citation type="journal article" date="2020" name="Fungal Divers.">
        <title>Resolving the Mortierellaceae phylogeny through synthesis of multi-gene phylogenetics and phylogenomics.</title>
        <authorList>
            <person name="Vandepol N."/>
            <person name="Liber J."/>
            <person name="Desiro A."/>
            <person name="Na H."/>
            <person name="Kennedy M."/>
            <person name="Barry K."/>
            <person name="Grigoriev I.V."/>
            <person name="Miller A.N."/>
            <person name="O'Donnell K."/>
            <person name="Stajich J.E."/>
            <person name="Bonito G."/>
        </authorList>
    </citation>
    <scope>NUCLEOTIDE SEQUENCE</scope>
    <source>
        <strain evidence="8">REB-010B</strain>
    </source>
</reference>
<comment type="similarity">
    <text evidence="2">Belongs to the DDB1 family.</text>
</comment>
<dbReference type="Pfam" id="PF23726">
    <property type="entry name" value="Beta-prop_RSE1_2nd"/>
    <property type="match status" value="1"/>
</dbReference>
<protein>
    <recommendedName>
        <fullName evidence="3">DNA damage-binding protein 1</fullName>
    </recommendedName>
</protein>
<dbReference type="SUPFAM" id="SSF50998">
    <property type="entry name" value="Quinoprotein alcohol dehydrogenase-like"/>
    <property type="match status" value="1"/>
</dbReference>
<keyword evidence="9" id="KW-1185">Reference proteome</keyword>
<keyword evidence="4" id="KW-0539">Nucleus</keyword>
<dbReference type="GO" id="GO:0003676">
    <property type="term" value="F:nucleic acid binding"/>
    <property type="evidence" value="ECO:0007669"/>
    <property type="project" value="InterPro"/>
</dbReference>
<evidence type="ECO:0000259" key="6">
    <source>
        <dbReference type="Pfam" id="PF10433"/>
    </source>
</evidence>
<gene>
    <name evidence="8" type="ORF">BGZ99_004791</name>
</gene>
<dbReference type="OrthoDB" id="20774at2759"/>
<sequence length="1363" mass="149992">MNNDDVRVYGKHLQSPSVIHQACIVDWTIHEQRQREESELQEPVQVDLVFGKVFRADEAGHESRPAGLLSLVHEQPVFGTIKDVKALRCTFESDDEDDSTMGMDIDRGCDCPRLGYLPKGASSNVLMATSDSGLLSFVTFHFHRGGTNAVKCGQFYILKEIEIAEPGFDYSQTGASIAIDPTSRIVAISALQNHVKLVLLKNTRRSHFDPVEKILKVDLKGTILGMDFLTTDSVDTAILAVLFYNKETSRYHIATFHIGLQSRAAGSIPIRVGTSQLRLSSSKSVILLKALPNISCSLVCVDEEKITLVTVDAPTHSGAFNAVKHTYHGSLHLLKREILGGTGTSPSAPTDEAYALISACATPPRSPYAGSDQTLYLGSDTSELYRVNIQYLTYTMQFELVSGDRPVGNVMQVLARRQFTTEPLLSDVGQSIVLNTDYLIYSNDYGDGGVLAVREEEDGIDLFAVTELENCSPVLDFCAREPSFPGRDSLYVCSGMRNEGSLQRIRAGISVESSGSSGNQFFASATGLWSAKESDEDAFDSYLLVSFIQSTKLMRSGEEGALEDVSESSGLSLDQATVQAGRLRNHMIFQVHRSGVVAIDLTTGTRFVWNSDEGVLASACLIKDGFLALGQITSGSSRLIVLEQEQGSTAGSFKIVVSMPLRAEPTAIHCWTEDPQLVGLTIDAGDSGVFCCVGTLEPAILVFYINANSIREVYKESMAQAGLESVTIPHAICLLRESQGQSKVVVGLRDGNIIAYDWTDSSSPQQQSEFGGRCLSSPRLFKLGILPVKLAFADSHSPSGVLMLSDKLWQARFDGTFEVQPVLFDNEVSQVCSFQSGDEEHSSKPGYVFIVDHHDIQLVTLEGSSKYSHQTLALGRTPRRILDITSKKLLLVASVGDGFPFAESTLQLVDPDRFSHDAGIEKQHIVAEFSLRQGEAVFALAEWKIPRPNKSDAVYICVGTGLFSPTGSEVSAAAPKTGRLVVLSVKQSKKTDRRLRKFELDLRWAMAMPAPVFAISTFLDMRILISNGPVMKLLALDLERKTLVEKASYRERWPIVQISSCGSTICTGSRRESMCFYEHQAGSGFERDKLRFLRSCQHTLLERFSFHVGEVVNRIRLAKVWPADVRSLTGVPLSQRTREDMDGSTTASTTTTAAIVDDVFQRLRPSMGQMSSWILVPWTSPENQVTSTQPTQSTSPGRLSSQALIACSLIGSILGFWRLNPQIYQILSALQSVLQTSYECRPLLGNIHDRFRSLSSPGLNTVDGNLINRFLRLDHALQVEVAGKAVGLVRIVDDWLQQIGIDEQRRVYLESLPKSSLGGEVTEGRCAVHRAPEREDEKEEKLCRATNVIWHVASYLQDLDWHQ</sequence>
<dbReference type="EMBL" id="JAAAIP010000030">
    <property type="protein sequence ID" value="KAG0328709.1"/>
    <property type="molecule type" value="Genomic_DNA"/>
</dbReference>
<dbReference type="Proteomes" id="UP000738325">
    <property type="component" value="Unassembled WGS sequence"/>
</dbReference>
<dbReference type="Gene3D" id="2.130.10.10">
    <property type="entry name" value="YVTN repeat-like/Quinoprotein amine dehydrogenase"/>
    <property type="match status" value="2"/>
</dbReference>
<dbReference type="GO" id="GO:0005634">
    <property type="term" value="C:nucleus"/>
    <property type="evidence" value="ECO:0007669"/>
    <property type="project" value="UniProtKB-SubCell"/>
</dbReference>
<evidence type="ECO:0000256" key="3">
    <source>
        <dbReference type="ARBA" id="ARBA00014577"/>
    </source>
</evidence>
<dbReference type="Pfam" id="PF10433">
    <property type="entry name" value="Beta-prop_RSE1_1st"/>
    <property type="match status" value="1"/>
</dbReference>
<organism evidence="8 9">
    <name type="scientific">Dissophora globulifera</name>
    <dbReference type="NCBI Taxonomy" id="979702"/>
    <lineage>
        <taxon>Eukaryota</taxon>
        <taxon>Fungi</taxon>
        <taxon>Fungi incertae sedis</taxon>
        <taxon>Mucoromycota</taxon>
        <taxon>Mortierellomycotina</taxon>
        <taxon>Mortierellomycetes</taxon>
        <taxon>Mortierellales</taxon>
        <taxon>Mortierellaceae</taxon>
        <taxon>Dissophora</taxon>
    </lineage>
</organism>
<accession>A0A9P6RVK3</accession>
<evidence type="ECO:0000256" key="4">
    <source>
        <dbReference type="ARBA" id="ARBA00023242"/>
    </source>
</evidence>
<dbReference type="InterPro" id="IPR015943">
    <property type="entry name" value="WD40/YVTN_repeat-like_dom_sf"/>
</dbReference>
<dbReference type="PANTHER" id="PTHR10644">
    <property type="entry name" value="DNA REPAIR/RNA PROCESSING CPSF FAMILY"/>
    <property type="match status" value="1"/>
</dbReference>
<comment type="caution">
    <text evidence="8">The sequence shown here is derived from an EMBL/GenBank/DDBJ whole genome shotgun (WGS) entry which is preliminary data.</text>
</comment>
<proteinExistence type="inferred from homology"/>
<dbReference type="InterPro" id="IPR058543">
    <property type="entry name" value="Beta-prop_RSE1/DDB1/CPSF1_2nd"/>
</dbReference>
<dbReference type="InterPro" id="IPR004871">
    <property type="entry name" value="RSE1/DDB1/CPSF1_C"/>
</dbReference>
<dbReference type="InterPro" id="IPR011047">
    <property type="entry name" value="Quinoprotein_ADH-like_sf"/>
</dbReference>
<evidence type="ECO:0000313" key="9">
    <source>
        <dbReference type="Proteomes" id="UP000738325"/>
    </source>
</evidence>
<dbReference type="InterPro" id="IPR018846">
    <property type="entry name" value="Beta-prop_RSE1/DDB1/CPSF1_1st"/>
</dbReference>
<feature type="domain" description="RSE1/DDB1/CPSF1 C-terminal" evidence="5">
    <location>
        <begin position="905"/>
        <end position="1271"/>
    </location>
</feature>
<evidence type="ECO:0000259" key="7">
    <source>
        <dbReference type="Pfam" id="PF23726"/>
    </source>
</evidence>
<dbReference type="InterPro" id="IPR050358">
    <property type="entry name" value="RSE1/DDB1/CFT1"/>
</dbReference>
<name>A0A9P6RVK3_9FUNG</name>
<feature type="domain" description="RSE1/DDB1/CPSF1 first beta-propeller" evidence="6">
    <location>
        <begin position="64"/>
        <end position="457"/>
    </location>
</feature>
<evidence type="ECO:0000256" key="1">
    <source>
        <dbReference type="ARBA" id="ARBA00004123"/>
    </source>
</evidence>
<dbReference type="Pfam" id="PF03178">
    <property type="entry name" value="CPSF_A"/>
    <property type="match status" value="1"/>
</dbReference>
<evidence type="ECO:0000256" key="2">
    <source>
        <dbReference type="ARBA" id="ARBA00007453"/>
    </source>
</evidence>
<comment type="subcellular location">
    <subcellularLocation>
        <location evidence="1">Nucleus</location>
    </subcellularLocation>
</comment>
<evidence type="ECO:0000313" key="8">
    <source>
        <dbReference type="EMBL" id="KAG0328709.1"/>
    </source>
</evidence>
<evidence type="ECO:0000259" key="5">
    <source>
        <dbReference type="Pfam" id="PF03178"/>
    </source>
</evidence>